<dbReference type="EMBL" id="JAYFSI010000021">
    <property type="protein sequence ID" value="MEA5367296.1"/>
    <property type="molecule type" value="Genomic_DNA"/>
</dbReference>
<dbReference type="Gene3D" id="3.40.50.10140">
    <property type="entry name" value="Toll/interleukin-1 receptor homology (TIR) domain"/>
    <property type="match status" value="1"/>
</dbReference>
<evidence type="ECO:0000313" key="4">
    <source>
        <dbReference type="Proteomes" id="UP001304298"/>
    </source>
</evidence>
<evidence type="ECO:0000256" key="1">
    <source>
        <dbReference type="SAM" id="MobiDB-lite"/>
    </source>
</evidence>
<name>A0ABU5RPK6_9PSEU</name>
<dbReference type="SUPFAM" id="SSF52200">
    <property type="entry name" value="Toll/Interleukin receptor TIR domain"/>
    <property type="match status" value="1"/>
</dbReference>
<gene>
    <name evidence="3" type="ORF">VA596_47750</name>
</gene>
<proteinExistence type="predicted"/>
<dbReference type="Pfam" id="PF13676">
    <property type="entry name" value="TIR_2"/>
    <property type="match status" value="1"/>
</dbReference>
<feature type="region of interest" description="Disordered" evidence="1">
    <location>
        <begin position="188"/>
        <end position="210"/>
    </location>
</feature>
<accession>A0ABU5RPK6</accession>
<reference evidence="3 4" key="1">
    <citation type="submission" date="2023-12" db="EMBL/GenBank/DDBJ databases">
        <title>Amycolatopsis sp. V23-08.</title>
        <authorList>
            <person name="Somphong A."/>
        </authorList>
    </citation>
    <scope>NUCLEOTIDE SEQUENCE [LARGE SCALE GENOMIC DNA]</scope>
    <source>
        <strain evidence="3 4">V23-08</strain>
    </source>
</reference>
<dbReference type="PROSITE" id="PS50104">
    <property type="entry name" value="TIR"/>
    <property type="match status" value="1"/>
</dbReference>
<comment type="caution">
    <text evidence="3">The sequence shown here is derived from an EMBL/GenBank/DDBJ whole genome shotgun (WGS) entry which is preliminary data.</text>
</comment>
<evidence type="ECO:0000259" key="2">
    <source>
        <dbReference type="PROSITE" id="PS50104"/>
    </source>
</evidence>
<protein>
    <submittedName>
        <fullName evidence="3">Toll/interleukin-1 receptor domain-containing protein</fullName>
    </submittedName>
</protein>
<evidence type="ECO:0000313" key="3">
    <source>
        <dbReference type="EMBL" id="MEA5367296.1"/>
    </source>
</evidence>
<dbReference type="Proteomes" id="UP001304298">
    <property type="component" value="Unassembled WGS sequence"/>
</dbReference>
<feature type="domain" description="TIR" evidence="2">
    <location>
        <begin position="2"/>
        <end position="128"/>
    </location>
</feature>
<organism evidence="3 4">
    <name type="scientific">Amycolatopsis heterodermiae</name>
    <dbReference type="NCBI Taxonomy" id="3110235"/>
    <lineage>
        <taxon>Bacteria</taxon>
        <taxon>Bacillati</taxon>
        <taxon>Actinomycetota</taxon>
        <taxon>Actinomycetes</taxon>
        <taxon>Pseudonocardiales</taxon>
        <taxon>Pseudonocardiaceae</taxon>
        <taxon>Amycolatopsis</taxon>
    </lineage>
</organism>
<keyword evidence="3" id="KW-0675">Receptor</keyword>
<dbReference type="RefSeq" id="WP_323337189.1">
    <property type="nucleotide sequence ID" value="NZ_JAYFSI010000021.1"/>
</dbReference>
<dbReference type="InterPro" id="IPR000157">
    <property type="entry name" value="TIR_dom"/>
</dbReference>
<dbReference type="InterPro" id="IPR035897">
    <property type="entry name" value="Toll_tir_struct_dom_sf"/>
</dbReference>
<keyword evidence="4" id="KW-1185">Reference proteome</keyword>
<sequence>MATGRFFISYSTADSAEFAVRLADSLDAGPPSWPVWLDKRDLRPGHDWDEQIAEELRVCRGLLFVMTEDSVAPHSGCKQEWSRALRYKKPIIPLRLHPGTEMPFRLGSRQYIDFSDFATGLARLRRHLTWIATPEGLLRELEFRLVDANRDFLRAHPDERDSIENEIPELRRQIEEIRRQLAARAGVENNPNITESRRVRRPVKQQGSTNLTEAHAVSTDTMSESDISQVQLGAFKLDNRVGTDARNLGAELVAGSIVLDSAICGYDGVDLVNVVVKDVGVLEDVGSHPDFVRAEKKASVPPTPNRPKAHLVDWHAPIIDQGDIVTFDLARSDYWTSEATRRSIGRIQGAVLDGQINLMELPRRLDVHVVVVSEADQKVLLTRRGSHVATEPLTWMITVGESMDWEQDASSAGVPHPLLTARRCLSERDELNLPRNISESAQFRLVALATEWDEMLANLIVLARIPEVTAGDIMRYFKRGENEQLEAIAFDPQACGALLRSRSFAGVNGNGRDLPISDISRLALLASLRASYQLEDIFGSAE</sequence>